<sequence length="156" mass="17463">MADNYLLKLYSKCLRLPFGRQLFSAVFARKAPYFRTIKPRIQQLQPNFCELTFAKRKAVQNHIGTVHAIALCNGLEMAMGALAEATIPKHLRWIPKGMTVNYTAKANSDIRITAQTPADAWQPGDLDVQVQGFRNDGTVVIEGTITIYISAKPDRN</sequence>
<dbReference type="Proteomes" id="UP001169492">
    <property type="component" value="Unassembled WGS sequence"/>
</dbReference>
<dbReference type="Proteomes" id="UP001169491">
    <property type="component" value="Unassembled WGS sequence"/>
</dbReference>
<dbReference type="CDD" id="cd03443">
    <property type="entry name" value="PaaI_thioesterase"/>
    <property type="match status" value="1"/>
</dbReference>
<dbReference type="RefSeq" id="WP_301774952.1">
    <property type="nucleotide sequence ID" value="NZ_JAGGJB010000006.1"/>
</dbReference>
<dbReference type="EMBL" id="JAGGJB010000006">
    <property type="protein sequence ID" value="MDN7125323.1"/>
    <property type="molecule type" value="Genomic_DNA"/>
</dbReference>
<evidence type="ECO:0000313" key="4">
    <source>
        <dbReference type="Proteomes" id="UP001169492"/>
    </source>
</evidence>
<dbReference type="InterPro" id="IPR027961">
    <property type="entry name" value="DUF4442"/>
</dbReference>
<protein>
    <submittedName>
        <fullName evidence="1">DUF4442 domain-containing protein</fullName>
    </submittedName>
</protein>
<proteinExistence type="predicted"/>
<accession>A0AAW7QZM9</accession>
<dbReference type="AlphaFoldDB" id="A0AAW7QZM9"/>
<dbReference type="InterPro" id="IPR029069">
    <property type="entry name" value="HotDog_dom_sf"/>
</dbReference>
<dbReference type="SUPFAM" id="SSF54637">
    <property type="entry name" value="Thioesterase/thiol ester dehydrase-isomerase"/>
    <property type="match status" value="1"/>
</dbReference>
<gene>
    <name evidence="1" type="ORF">J6I90_10560</name>
    <name evidence="2" type="ORF">J6I92_09380</name>
</gene>
<comment type="caution">
    <text evidence="1">The sequence shown here is derived from an EMBL/GenBank/DDBJ whole genome shotgun (WGS) entry which is preliminary data.</text>
</comment>
<dbReference type="Gene3D" id="3.10.129.10">
    <property type="entry name" value="Hotdog Thioesterase"/>
    <property type="match status" value="1"/>
</dbReference>
<evidence type="ECO:0000313" key="1">
    <source>
        <dbReference type="EMBL" id="MDN7125323.1"/>
    </source>
</evidence>
<name>A0AAW7QZM9_9GAMM</name>
<keyword evidence="3" id="KW-1185">Reference proteome</keyword>
<dbReference type="Pfam" id="PF14539">
    <property type="entry name" value="DUF4442"/>
    <property type="match status" value="1"/>
</dbReference>
<evidence type="ECO:0000313" key="2">
    <source>
        <dbReference type="EMBL" id="MDN7130082.1"/>
    </source>
</evidence>
<reference evidence="3 4" key="1">
    <citation type="submission" date="2021-03" db="EMBL/GenBank/DDBJ databases">
        <title>Pseudidiomarina terrestris, a new bacterium isolated from saline soil.</title>
        <authorList>
            <person name="Galisteo C."/>
            <person name="De La Haba R."/>
            <person name="Sanchez-Porro C."/>
            <person name="Ventosa A."/>
        </authorList>
    </citation>
    <scope>NUCLEOTIDE SEQUENCE [LARGE SCALE GENOMIC DNA]</scope>
    <source>
        <strain evidence="1 4">1APP75-32.1</strain>
        <strain evidence="3">1APR75-15</strain>
        <strain evidence="2">1ASR75-15</strain>
    </source>
</reference>
<organism evidence="1 4">
    <name type="scientific">Pseudidiomarina terrestris</name>
    <dbReference type="NCBI Taxonomy" id="2820060"/>
    <lineage>
        <taxon>Bacteria</taxon>
        <taxon>Pseudomonadati</taxon>
        <taxon>Pseudomonadota</taxon>
        <taxon>Gammaproteobacteria</taxon>
        <taxon>Alteromonadales</taxon>
        <taxon>Idiomarinaceae</taxon>
        <taxon>Pseudidiomarina</taxon>
    </lineage>
</organism>
<evidence type="ECO:0000313" key="3">
    <source>
        <dbReference type="Proteomes" id="UP001169491"/>
    </source>
</evidence>
<dbReference type="EMBL" id="JAGGJC010000004">
    <property type="protein sequence ID" value="MDN7130082.1"/>
    <property type="molecule type" value="Genomic_DNA"/>
</dbReference>